<feature type="domain" description="Putative Flp pilus-assembly TadG-like N-terminal" evidence="1">
    <location>
        <begin position="17"/>
        <end position="63"/>
    </location>
</feature>
<sequence>MTLLRRLGGAPGDRGAVAALVAVLLSGNVLLGMAALTIDVGLLYAEREELQSGADAAAVAVAKACVNGNNVTCRAATVAGLASSFANQNASDGVSNATLCGRVPTLPSGSGNLLPPCGAPGGGLSSCIGAPPPAPQPFVEVRTDTQTAGGGTILPYAFAQTVVGAPGSDVGACSRVSWGPVDEVDSGDTLGIAISRREFDAVYSRTGLEPWPDGGHRARRSSEVTLLFRQPRCPGGGGGGGGACGGPRGGFGFLTNGLCRPALDVGDGEMGYRLPTDPRVRPRVPNGCGNRIANLHDNLTPIAVPLFNSTTTRDFIVAGIAVFVVTGWFATDEWRSPPNPPRHSSDLTGAAGCPGSDPRRFCIYGYFTTRVFDAGDRATLGDPHFGAVHVRTIG</sequence>
<dbReference type="EMBL" id="BLPG01000001">
    <property type="protein sequence ID" value="GFJ90626.1"/>
    <property type="molecule type" value="Genomic_DNA"/>
</dbReference>
<evidence type="ECO:0000259" key="1">
    <source>
        <dbReference type="Pfam" id="PF13400"/>
    </source>
</evidence>
<dbReference type="Proteomes" id="UP000482960">
    <property type="component" value="Unassembled WGS sequence"/>
</dbReference>
<dbReference type="RefSeq" id="WP_173077917.1">
    <property type="nucleotide sequence ID" value="NZ_BAABJB010000003.1"/>
</dbReference>
<comment type="caution">
    <text evidence="2">The sequence shown here is derived from an EMBL/GenBank/DDBJ whole genome shotgun (WGS) entry which is preliminary data.</text>
</comment>
<dbReference type="InterPro" id="IPR028087">
    <property type="entry name" value="Tad_N"/>
</dbReference>
<keyword evidence="3" id="KW-1185">Reference proteome</keyword>
<proteinExistence type="predicted"/>
<evidence type="ECO:0000313" key="2">
    <source>
        <dbReference type="EMBL" id="GFJ90626.1"/>
    </source>
</evidence>
<protein>
    <recommendedName>
        <fullName evidence="1">Putative Flp pilus-assembly TadG-like N-terminal domain-containing protein</fullName>
    </recommendedName>
</protein>
<dbReference type="AlphaFoldDB" id="A0A6V8L946"/>
<name>A0A6V8L946_9ACTN</name>
<reference evidence="2 3" key="1">
    <citation type="submission" date="2020-03" db="EMBL/GenBank/DDBJ databases">
        <title>Whole genome shotgun sequence of Phytohabitans rumicis NBRC 108638.</title>
        <authorList>
            <person name="Komaki H."/>
            <person name="Tamura T."/>
        </authorList>
    </citation>
    <scope>NUCLEOTIDE SEQUENCE [LARGE SCALE GENOMIC DNA]</scope>
    <source>
        <strain evidence="2 3">NBRC 108638</strain>
    </source>
</reference>
<evidence type="ECO:0000313" key="3">
    <source>
        <dbReference type="Proteomes" id="UP000482960"/>
    </source>
</evidence>
<gene>
    <name evidence="2" type="ORF">Prum_042680</name>
</gene>
<dbReference type="Pfam" id="PF13400">
    <property type="entry name" value="Tad"/>
    <property type="match status" value="1"/>
</dbReference>
<reference evidence="2 3" key="2">
    <citation type="submission" date="2020-03" db="EMBL/GenBank/DDBJ databases">
        <authorList>
            <person name="Ichikawa N."/>
            <person name="Kimura A."/>
            <person name="Kitahashi Y."/>
            <person name="Uohara A."/>
        </authorList>
    </citation>
    <scope>NUCLEOTIDE SEQUENCE [LARGE SCALE GENOMIC DNA]</scope>
    <source>
        <strain evidence="2 3">NBRC 108638</strain>
    </source>
</reference>
<accession>A0A6V8L946</accession>
<organism evidence="2 3">
    <name type="scientific">Phytohabitans rumicis</name>
    <dbReference type="NCBI Taxonomy" id="1076125"/>
    <lineage>
        <taxon>Bacteria</taxon>
        <taxon>Bacillati</taxon>
        <taxon>Actinomycetota</taxon>
        <taxon>Actinomycetes</taxon>
        <taxon>Micromonosporales</taxon>
        <taxon>Micromonosporaceae</taxon>
    </lineage>
</organism>